<dbReference type="AlphaFoldDB" id="A0A242KBZ6"/>
<sequence length="158" mass="17107">MIGISSCLGGICCRYDGQAKTIPQLEALIKDGKAFLVCPEVLGGLPVPREPAEIIGGDGVDVWQNRAKVLTIQGEDVTEAFKQGAIIAYEQLKKMKINHLVMKENSPSCGNRMIYDGSFSGTHKEGMGVATAYFREKGIQVVSEADWECVLEEIGQNG</sequence>
<dbReference type="PANTHER" id="PTHR30087:SF1">
    <property type="entry name" value="HYPOTHETICAL CYTOSOLIC PROTEIN"/>
    <property type="match status" value="1"/>
</dbReference>
<dbReference type="EMBL" id="NGMM01000001">
    <property type="protein sequence ID" value="OTP18486.1"/>
    <property type="molecule type" value="Genomic_DNA"/>
</dbReference>
<evidence type="ECO:0000313" key="3">
    <source>
        <dbReference type="Proteomes" id="UP000195141"/>
    </source>
</evidence>
<name>A0A242KBZ6_9ENTE</name>
<keyword evidence="3" id="KW-1185">Reference proteome</keyword>
<protein>
    <submittedName>
        <fullName evidence="1">Uncharacterized protein</fullName>
    </submittedName>
</protein>
<accession>A0A242KBZ6</accession>
<dbReference type="Proteomes" id="UP000195141">
    <property type="component" value="Chromosome"/>
</dbReference>
<reference evidence="1" key="1">
    <citation type="submission" date="2017-05" db="EMBL/GenBank/DDBJ databases">
        <title>The Genome Sequence of Enterococcus sp. 9E7_DIV0242.</title>
        <authorList>
            <consortium name="The Broad Institute Genomics Platform"/>
            <consortium name="The Broad Institute Genomic Center for Infectious Diseases"/>
            <person name="Earl A."/>
            <person name="Manson A."/>
            <person name="Schwartman J."/>
            <person name="Gilmore M."/>
            <person name="Abouelleil A."/>
            <person name="Cao P."/>
            <person name="Chapman S."/>
            <person name="Cusick C."/>
            <person name="Shea T."/>
            <person name="Young S."/>
            <person name="Neafsey D."/>
            <person name="Nusbaum C."/>
            <person name="Birren B."/>
        </authorList>
    </citation>
    <scope>NUCLEOTIDE SEQUENCE [LARGE SCALE GENOMIC DNA]</scope>
    <source>
        <strain evidence="1">9E7_DIV0242</strain>
    </source>
</reference>
<dbReference type="PANTHER" id="PTHR30087">
    <property type="entry name" value="INNER MEMBRANE PROTEIN"/>
    <property type="match status" value="1"/>
</dbReference>
<dbReference type="Pfam" id="PF04463">
    <property type="entry name" value="2-thiour_desulf"/>
    <property type="match status" value="1"/>
</dbReference>
<proteinExistence type="predicted"/>
<reference evidence="2" key="3">
    <citation type="submission" date="2024-03" db="EMBL/GenBank/DDBJ databases">
        <title>The Genome Sequence of Enterococcus sp. DIV0242b.</title>
        <authorList>
            <consortium name="The Broad Institute Genomics Platform"/>
            <consortium name="The Broad Institute Microbial Omics Core"/>
            <consortium name="The Broad Institute Genomic Center for Infectious Diseases"/>
            <person name="Earl A."/>
            <person name="Manson A."/>
            <person name="Gilmore M."/>
            <person name="Schwartman J."/>
            <person name="Shea T."/>
            <person name="Abouelleil A."/>
            <person name="Cao P."/>
            <person name="Chapman S."/>
            <person name="Cusick C."/>
            <person name="Young S."/>
            <person name="Neafsey D."/>
            <person name="Nusbaum C."/>
            <person name="Birren B."/>
        </authorList>
    </citation>
    <scope>NUCLEOTIDE SEQUENCE</scope>
    <source>
        <strain evidence="2">9E7_DIV0242</strain>
    </source>
</reference>
<dbReference type="InterPro" id="IPR007553">
    <property type="entry name" value="2-thiour_desulf"/>
</dbReference>
<gene>
    <name evidence="2" type="ORF">A5888_000252</name>
    <name evidence="1" type="ORF">A5888_000300</name>
</gene>
<reference evidence="2" key="2">
    <citation type="submission" date="2017-05" db="EMBL/GenBank/DDBJ databases">
        <authorList>
            <consortium name="The Broad Institute Genomics Platform"/>
            <consortium name="The Broad Institute Genomic Center for Infectious Diseases"/>
            <person name="Earl A."/>
            <person name="Manson A."/>
            <person name="Schwartman J."/>
            <person name="Gilmore M."/>
            <person name="Abouelleil A."/>
            <person name="Cao P."/>
            <person name="Chapman S."/>
            <person name="Cusick C."/>
            <person name="Shea T."/>
            <person name="Young S."/>
            <person name="Neafsey D."/>
            <person name="Nusbaum C."/>
            <person name="Birren B."/>
        </authorList>
    </citation>
    <scope>NUCLEOTIDE SEQUENCE</scope>
    <source>
        <strain evidence="2">9E7_DIV0242</strain>
    </source>
</reference>
<dbReference type="EMBL" id="CP147247">
    <property type="protein sequence ID" value="WYJ88533.1"/>
    <property type="molecule type" value="Genomic_DNA"/>
</dbReference>
<organism evidence="1">
    <name type="scientific">Candidatus Enterococcus clewellii</name>
    <dbReference type="NCBI Taxonomy" id="1834193"/>
    <lineage>
        <taxon>Bacteria</taxon>
        <taxon>Bacillati</taxon>
        <taxon>Bacillota</taxon>
        <taxon>Bacilli</taxon>
        <taxon>Lactobacillales</taxon>
        <taxon>Enterococcaceae</taxon>
        <taxon>Enterococcus</taxon>
    </lineage>
</organism>
<dbReference type="RefSeq" id="WP_086347471.1">
    <property type="nucleotide sequence ID" value="NZ_CP147247.1"/>
</dbReference>
<evidence type="ECO:0000313" key="1">
    <source>
        <dbReference type="EMBL" id="OTP18486.1"/>
    </source>
</evidence>
<evidence type="ECO:0000313" key="2">
    <source>
        <dbReference type="EMBL" id="WYJ88533.1"/>
    </source>
</evidence>
<dbReference type="OrthoDB" id="9797779at2"/>